<sequence>MLQSFGIAMTTITTVDLWFLPIPRYLADWGVFVYLFRWKSSTGFSPYYSSRGFFFGIFHLILEGSKSYTELIFRQTECQLLGYAFQSYAVLACISHLAPCVGIFEVFVEFCTLSTV</sequence>
<reference evidence="1 3" key="2">
    <citation type="submission" date="2018-11" db="EMBL/GenBank/DDBJ databases">
        <authorList>
            <consortium name="Pathogen Informatics"/>
        </authorList>
    </citation>
    <scope>NUCLEOTIDE SEQUENCE [LARGE SCALE GENOMIC DNA]</scope>
</reference>
<name>A0A0N4U223_DRAME</name>
<keyword evidence="3" id="KW-1185">Reference proteome</keyword>
<dbReference type="WBParaSite" id="DME_0000069701-mRNA-1">
    <property type="protein sequence ID" value="DME_0000069701-mRNA-1"/>
    <property type="gene ID" value="DME_0000069701"/>
</dbReference>
<dbReference type="EMBL" id="UYYG01001151">
    <property type="protein sequence ID" value="VDN55084.1"/>
    <property type="molecule type" value="Genomic_DNA"/>
</dbReference>
<evidence type="ECO:0000313" key="4">
    <source>
        <dbReference type="WBParaSite" id="DME_0000069701-mRNA-1"/>
    </source>
</evidence>
<dbReference type="AlphaFoldDB" id="A0A0N4U223"/>
<reference evidence="4" key="1">
    <citation type="submission" date="2017-02" db="UniProtKB">
        <authorList>
            <consortium name="WormBaseParasite"/>
        </authorList>
    </citation>
    <scope>IDENTIFICATION</scope>
</reference>
<gene>
    <name evidence="1" type="ORF">DME_LOCUS5057</name>
</gene>
<proteinExistence type="predicted"/>
<evidence type="ECO:0000313" key="3">
    <source>
        <dbReference type="Proteomes" id="UP000274756"/>
    </source>
</evidence>
<protein>
    <submittedName>
        <fullName evidence="4">Protein TIC 20</fullName>
    </submittedName>
</protein>
<accession>A0A0N4U223</accession>
<dbReference type="Proteomes" id="UP000274756">
    <property type="component" value="Unassembled WGS sequence"/>
</dbReference>
<evidence type="ECO:0000313" key="2">
    <source>
        <dbReference type="Proteomes" id="UP000038040"/>
    </source>
</evidence>
<evidence type="ECO:0000313" key="1">
    <source>
        <dbReference type="EMBL" id="VDN55084.1"/>
    </source>
</evidence>
<organism evidence="2 4">
    <name type="scientific">Dracunculus medinensis</name>
    <name type="common">Guinea worm</name>
    <dbReference type="NCBI Taxonomy" id="318479"/>
    <lineage>
        <taxon>Eukaryota</taxon>
        <taxon>Metazoa</taxon>
        <taxon>Ecdysozoa</taxon>
        <taxon>Nematoda</taxon>
        <taxon>Chromadorea</taxon>
        <taxon>Rhabditida</taxon>
        <taxon>Spirurina</taxon>
        <taxon>Dracunculoidea</taxon>
        <taxon>Dracunculidae</taxon>
        <taxon>Dracunculus</taxon>
    </lineage>
</organism>
<dbReference type="Proteomes" id="UP000038040">
    <property type="component" value="Unplaced"/>
</dbReference>